<dbReference type="GO" id="GO:0016747">
    <property type="term" value="F:acyltransferase activity, transferring groups other than amino-acyl groups"/>
    <property type="evidence" value="ECO:0007669"/>
    <property type="project" value="InterPro"/>
</dbReference>
<feature type="region of interest" description="Disordered" evidence="1">
    <location>
        <begin position="99"/>
        <end position="120"/>
    </location>
</feature>
<dbReference type="PROSITE" id="PS51186">
    <property type="entry name" value="GNAT"/>
    <property type="match status" value="1"/>
</dbReference>
<organism evidence="3 4">
    <name type="scientific">Pleurostoma richardsiae</name>
    <dbReference type="NCBI Taxonomy" id="41990"/>
    <lineage>
        <taxon>Eukaryota</taxon>
        <taxon>Fungi</taxon>
        <taxon>Dikarya</taxon>
        <taxon>Ascomycota</taxon>
        <taxon>Pezizomycotina</taxon>
        <taxon>Sordariomycetes</taxon>
        <taxon>Sordariomycetidae</taxon>
        <taxon>Calosphaeriales</taxon>
        <taxon>Pleurostomataceae</taxon>
        <taxon>Pleurostoma</taxon>
    </lineage>
</organism>
<dbReference type="PANTHER" id="PTHR42791:SF1">
    <property type="entry name" value="N-ACETYLTRANSFERASE DOMAIN-CONTAINING PROTEIN"/>
    <property type="match status" value="1"/>
</dbReference>
<dbReference type="Pfam" id="PF00583">
    <property type="entry name" value="Acetyltransf_1"/>
    <property type="match status" value="1"/>
</dbReference>
<dbReference type="Gene3D" id="3.40.630.30">
    <property type="match status" value="1"/>
</dbReference>
<dbReference type="EMBL" id="JANBVO010000031">
    <property type="protein sequence ID" value="KAJ9138100.1"/>
    <property type="molecule type" value="Genomic_DNA"/>
</dbReference>
<dbReference type="AlphaFoldDB" id="A0AA38RHM2"/>
<dbReference type="Proteomes" id="UP001174694">
    <property type="component" value="Unassembled WGS sequence"/>
</dbReference>
<reference evidence="3" key="1">
    <citation type="submission" date="2022-07" db="EMBL/GenBank/DDBJ databases">
        <title>Fungi with potential for degradation of polypropylene.</title>
        <authorList>
            <person name="Gostincar C."/>
        </authorList>
    </citation>
    <scope>NUCLEOTIDE SEQUENCE</scope>
    <source>
        <strain evidence="3">EXF-13308</strain>
    </source>
</reference>
<evidence type="ECO:0000313" key="3">
    <source>
        <dbReference type="EMBL" id="KAJ9138100.1"/>
    </source>
</evidence>
<evidence type="ECO:0000259" key="2">
    <source>
        <dbReference type="PROSITE" id="PS51186"/>
    </source>
</evidence>
<dbReference type="SUPFAM" id="SSF55729">
    <property type="entry name" value="Acyl-CoA N-acyltransferases (Nat)"/>
    <property type="match status" value="1"/>
</dbReference>
<evidence type="ECO:0000313" key="4">
    <source>
        <dbReference type="Proteomes" id="UP001174694"/>
    </source>
</evidence>
<dbReference type="CDD" id="cd04301">
    <property type="entry name" value="NAT_SF"/>
    <property type="match status" value="1"/>
</dbReference>
<proteinExistence type="predicted"/>
<feature type="compositionally biased region" description="Pro residues" evidence="1">
    <location>
        <begin position="102"/>
        <end position="111"/>
    </location>
</feature>
<accession>A0AA38RHM2</accession>
<dbReference type="InterPro" id="IPR052523">
    <property type="entry name" value="Trichothecene_AcTrans"/>
</dbReference>
<feature type="domain" description="N-acetyltransferase" evidence="2">
    <location>
        <begin position="11"/>
        <end position="249"/>
    </location>
</feature>
<protein>
    <recommendedName>
        <fullName evidence="2">N-acetyltransferase domain-containing protein</fullName>
    </recommendedName>
</protein>
<gene>
    <name evidence="3" type="ORF">NKR23_g8615</name>
</gene>
<keyword evidence="4" id="KW-1185">Reference proteome</keyword>
<dbReference type="InterPro" id="IPR016181">
    <property type="entry name" value="Acyl_CoA_acyltransferase"/>
</dbReference>
<comment type="caution">
    <text evidence="3">The sequence shown here is derived from an EMBL/GenBank/DDBJ whole genome shotgun (WGS) entry which is preliminary data.</text>
</comment>
<name>A0AA38RHM2_9PEZI</name>
<dbReference type="InterPro" id="IPR000182">
    <property type="entry name" value="GNAT_dom"/>
</dbReference>
<dbReference type="PANTHER" id="PTHR42791">
    <property type="entry name" value="GNAT FAMILY ACETYLTRANSFERASE"/>
    <property type="match status" value="1"/>
</dbReference>
<evidence type="ECO:0000256" key="1">
    <source>
        <dbReference type="SAM" id="MobiDB-lite"/>
    </source>
</evidence>
<sequence>MTTSAAPAADIRLEPAVEADIDTLANIANLTFHEDRHTLLKAAYPARPYDHGEGMKACLENWISVAPSGRIQLTKAVDPSTGEILGWVCWGSRGFDNAAPAPAAPAPAPPQPKEEADKPAGDALAELEALTSADMAAFMARTMRPGEKWMFIVSIAVSPAHQGRGVGSALIRSGTDRADEAGAPCWVHASEAGAASFRARGFAEDARLEIDLDEWAGRMGVGPPPEGQGLEEDGGGRKWGKYVFRYMIRRPVV</sequence>